<keyword evidence="2 4" id="KW-0472">Membrane</keyword>
<keyword evidence="3 4" id="KW-0998">Cell outer membrane</keyword>
<feature type="signal peptide" evidence="4">
    <location>
        <begin position="1"/>
        <end position="32"/>
    </location>
</feature>
<dbReference type="HAMAP" id="MF_00922">
    <property type="entry name" value="OM_assembly_BamD"/>
    <property type="match status" value="1"/>
</dbReference>
<dbReference type="KEGG" id="pstg:E8M01_17385"/>
<evidence type="ECO:0000259" key="5">
    <source>
        <dbReference type="Pfam" id="PF13525"/>
    </source>
</evidence>
<dbReference type="GO" id="GO:0043165">
    <property type="term" value="P:Gram-negative-bacterium-type cell outer membrane assembly"/>
    <property type="evidence" value="ECO:0007669"/>
    <property type="project" value="UniProtKB-UniRule"/>
</dbReference>
<dbReference type="GO" id="GO:0009279">
    <property type="term" value="C:cell outer membrane"/>
    <property type="evidence" value="ECO:0007669"/>
    <property type="project" value="UniProtKB-SubCell"/>
</dbReference>
<evidence type="ECO:0000256" key="3">
    <source>
        <dbReference type="ARBA" id="ARBA00023237"/>
    </source>
</evidence>
<feature type="chain" id="PRO_5021054883" description="Outer membrane protein assembly factor BamD" evidence="4">
    <location>
        <begin position="33"/>
        <end position="291"/>
    </location>
</feature>
<dbReference type="GO" id="GO:0051205">
    <property type="term" value="P:protein insertion into membrane"/>
    <property type="evidence" value="ECO:0007669"/>
    <property type="project" value="UniProtKB-UniRule"/>
</dbReference>
<dbReference type="EMBL" id="CP039690">
    <property type="protein sequence ID" value="QCI65828.1"/>
    <property type="molecule type" value="Genomic_DNA"/>
</dbReference>
<dbReference type="InterPro" id="IPR039565">
    <property type="entry name" value="BamD-like"/>
</dbReference>
<dbReference type="OrthoDB" id="9804044at2"/>
<comment type="similarity">
    <text evidence="4">Belongs to the BamD family.</text>
</comment>
<dbReference type="SUPFAM" id="SSF48452">
    <property type="entry name" value="TPR-like"/>
    <property type="match status" value="2"/>
</dbReference>
<organism evidence="6 7">
    <name type="scientific">Phreatobacter stygius</name>
    <dbReference type="NCBI Taxonomy" id="1940610"/>
    <lineage>
        <taxon>Bacteria</taxon>
        <taxon>Pseudomonadati</taxon>
        <taxon>Pseudomonadota</taxon>
        <taxon>Alphaproteobacteria</taxon>
        <taxon>Hyphomicrobiales</taxon>
        <taxon>Phreatobacteraceae</taxon>
        <taxon>Phreatobacter</taxon>
    </lineage>
</organism>
<dbReference type="NCBIfam" id="TIGR03302">
    <property type="entry name" value="OM_YfiO"/>
    <property type="match status" value="1"/>
</dbReference>
<evidence type="ECO:0000313" key="6">
    <source>
        <dbReference type="EMBL" id="QCI65828.1"/>
    </source>
</evidence>
<dbReference type="InterPro" id="IPR017689">
    <property type="entry name" value="BamD"/>
</dbReference>
<dbReference type="Proteomes" id="UP000298781">
    <property type="component" value="Chromosome"/>
</dbReference>
<evidence type="ECO:0000256" key="1">
    <source>
        <dbReference type="ARBA" id="ARBA00022729"/>
    </source>
</evidence>
<gene>
    <name evidence="4" type="primary">bamD</name>
    <name evidence="6" type="ORF">E8M01_17385</name>
</gene>
<proteinExistence type="inferred from homology"/>
<dbReference type="CDD" id="cd15830">
    <property type="entry name" value="BamD"/>
    <property type="match status" value="1"/>
</dbReference>
<reference evidence="6 7" key="1">
    <citation type="submission" date="2019-04" db="EMBL/GenBank/DDBJ databases">
        <title>Phreatobacter aquaticus sp. nov.</title>
        <authorList>
            <person name="Choi A."/>
        </authorList>
    </citation>
    <scope>NUCLEOTIDE SEQUENCE [LARGE SCALE GENOMIC DNA]</scope>
    <source>
        <strain evidence="6 7">KCTC 52518</strain>
    </source>
</reference>
<protein>
    <recommendedName>
        <fullName evidence="4">Outer membrane protein assembly factor BamD</fullName>
    </recommendedName>
</protein>
<keyword evidence="1 4" id="KW-0732">Signal</keyword>
<keyword evidence="7" id="KW-1185">Reference proteome</keyword>
<name>A0A4D7B620_9HYPH</name>
<evidence type="ECO:0000313" key="7">
    <source>
        <dbReference type="Proteomes" id="UP000298781"/>
    </source>
</evidence>
<comment type="function">
    <text evidence="4">Part of the outer membrane protein assembly complex, which is involved in assembly and insertion of beta-barrel proteins into the outer membrane.</text>
</comment>
<dbReference type="AlphaFoldDB" id="A0A4D7B620"/>
<dbReference type="RefSeq" id="WP_136961274.1">
    <property type="nucleotide sequence ID" value="NZ_CP039690.1"/>
</dbReference>
<dbReference type="Gene3D" id="1.25.40.10">
    <property type="entry name" value="Tetratricopeptide repeat domain"/>
    <property type="match status" value="1"/>
</dbReference>
<comment type="subunit">
    <text evidence="4">Part of the Bam complex.</text>
</comment>
<comment type="subcellular location">
    <subcellularLocation>
        <location evidence="4">Cell outer membrane</location>
    </subcellularLocation>
</comment>
<dbReference type="Pfam" id="PF13525">
    <property type="entry name" value="YfiO"/>
    <property type="match status" value="1"/>
</dbReference>
<evidence type="ECO:0000256" key="2">
    <source>
        <dbReference type="ARBA" id="ARBA00023136"/>
    </source>
</evidence>
<feature type="domain" description="Outer membrane lipoprotein BamD-like" evidence="5">
    <location>
        <begin position="51"/>
        <end position="247"/>
    </location>
</feature>
<accession>A0A4D7B620</accession>
<dbReference type="InterPro" id="IPR011990">
    <property type="entry name" value="TPR-like_helical_dom_sf"/>
</dbReference>
<evidence type="ECO:0000256" key="4">
    <source>
        <dbReference type="HAMAP-Rule" id="MF_00922"/>
    </source>
</evidence>
<sequence precursor="true">MSLVKRPFDRLPRRTFVLATVLAATFPLGACANAPSFGNLFAGPDPTNLPDEPAEKLYNEGLALQNRRDWRRAALKFMEIDRTHPYTEWAKRALVMAAYSYYEAQDYEETINQARRYIQLHPGSSDAAYAQYLMGAAQYDQIPDVNRDQGRTERALVVLEEVTRKWPQSEYATAARRKIEVARDQLAGREMMVGRYYLERRQFAGAINRYRTVVSQFQTTRHVEEALARLTECYMSLGIVNEAQTAAAVLGHNFPDSQWYKDSYALIATQGLAPREDTGSWISRAFRRVTG</sequence>